<reference evidence="2 3" key="1">
    <citation type="submission" date="2019-03" db="EMBL/GenBank/DDBJ databases">
        <title>Genomic Encyclopedia of Type Strains, Phase IV (KMG-IV): sequencing the most valuable type-strain genomes for metagenomic binning, comparative biology and taxonomic classification.</title>
        <authorList>
            <person name="Goeker M."/>
        </authorList>
    </citation>
    <scope>NUCLEOTIDE SEQUENCE [LARGE SCALE GENOMIC DNA]</scope>
    <source>
        <strain evidence="2 3">DSM 24830</strain>
    </source>
</reference>
<organism evidence="2 3">
    <name type="scientific">Cocleimonas flava</name>
    <dbReference type="NCBI Taxonomy" id="634765"/>
    <lineage>
        <taxon>Bacteria</taxon>
        <taxon>Pseudomonadati</taxon>
        <taxon>Pseudomonadota</taxon>
        <taxon>Gammaproteobacteria</taxon>
        <taxon>Thiotrichales</taxon>
        <taxon>Thiotrichaceae</taxon>
        <taxon>Cocleimonas</taxon>
    </lineage>
</organism>
<dbReference type="RefSeq" id="WP_165874685.1">
    <property type="nucleotide sequence ID" value="NZ_BAAAFU010000004.1"/>
</dbReference>
<gene>
    <name evidence="2" type="ORF">EV695_2200</name>
</gene>
<evidence type="ECO:0000313" key="3">
    <source>
        <dbReference type="Proteomes" id="UP000294887"/>
    </source>
</evidence>
<dbReference type="CDD" id="cd07178">
    <property type="entry name" value="terB_like_YebE"/>
    <property type="match status" value="1"/>
</dbReference>
<dbReference type="Pfam" id="PF04391">
    <property type="entry name" value="DUF533"/>
    <property type="match status" value="1"/>
</dbReference>
<dbReference type="AlphaFoldDB" id="A0A4R1F0G0"/>
<dbReference type="InterPro" id="IPR029024">
    <property type="entry name" value="TerB-like"/>
</dbReference>
<dbReference type="EMBL" id="SMFQ01000003">
    <property type="protein sequence ID" value="TCJ87687.1"/>
    <property type="molecule type" value="Genomic_DNA"/>
</dbReference>
<accession>A0A4R1F0G0</accession>
<feature type="region of interest" description="Disordered" evidence="1">
    <location>
        <begin position="108"/>
        <end position="129"/>
    </location>
</feature>
<dbReference type="SUPFAM" id="SSF158682">
    <property type="entry name" value="TerB-like"/>
    <property type="match status" value="1"/>
</dbReference>
<evidence type="ECO:0000256" key="1">
    <source>
        <dbReference type="SAM" id="MobiDB-lite"/>
    </source>
</evidence>
<comment type="caution">
    <text evidence="2">The sequence shown here is derived from an EMBL/GenBank/DDBJ whole genome shotgun (WGS) entry which is preliminary data.</text>
</comment>
<dbReference type="InterPro" id="IPR007486">
    <property type="entry name" value="YebE"/>
</dbReference>
<dbReference type="Proteomes" id="UP000294887">
    <property type="component" value="Unassembled WGS sequence"/>
</dbReference>
<name>A0A4R1F0G0_9GAMM</name>
<sequence>MDAIDTIKILGSLLGNGALSKGSGGNVLGSILGSALGGAQNQQTQGGGALGDILGGLIGGNQRTTSGGGMADILGGLLGGQQQQQQGGGLGDLLGSLTGGGQSGGGLGDLLGSLAGSRQQQAPQSGGMGDLLGGLLGGGQSGGMGGAGGLGGLLGGALTKYAQNQNSTAPNPGVDDSDLLPMGIDQREATDQATLIIRAMINAAKSDGSIDEAEQEKVINKLGDVTQAEADFVRNEFRQPLDAAAFVRSIPRGMEQQIYAVSLMAIDLDHNKEAKYLDELARGLNIQPQLANQIHEQLGAPKLYA</sequence>
<protein>
    <submittedName>
        <fullName evidence="2">Uncharacterized membrane protein YebE (DUF533 family)</fullName>
    </submittedName>
</protein>
<proteinExistence type="predicted"/>
<keyword evidence="3" id="KW-1185">Reference proteome</keyword>
<evidence type="ECO:0000313" key="2">
    <source>
        <dbReference type="EMBL" id="TCJ87687.1"/>
    </source>
</evidence>